<feature type="domain" description="Phospholipid/glycerol acyltransferase" evidence="1">
    <location>
        <begin position="60"/>
        <end position="179"/>
    </location>
</feature>
<dbReference type="PANTHER" id="PTHR22753">
    <property type="entry name" value="TRANSMEMBRANE PROTEIN 68"/>
    <property type="match status" value="1"/>
</dbReference>
<protein>
    <submittedName>
        <fullName evidence="2">Phospholipid/glycerol acyltransferase</fullName>
    </submittedName>
</protein>
<dbReference type="AlphaFoldDB" id="A0A1Y5P9S2"/>
<proteinExistence type="predicted"/>
<keyword evidence="2" id="KW-0012">Acyltransferase</keyword>
<dbReference type="EMBL" id="FLQS01000015">
    <property type="protein sequence ID" value="SBS75377.1"/>
    <property type="molecule type" value="Genomic_DNA"/>
</dbReference>
<dbReference type="SUPFAM" id="SSF69593">
    <property type="entry name" value="Glycerol-3-phosphate (1)-acyltransferase"/>
    <property type="match status" value="1"/>
</dbReference>
<evidence type="ECO:0000259" key="1">
    <source>
        <dbReference type="SMART" id="SM00563"/>
    </source>
</evidence>
<dbReference type="CDD" id="cd07987">
    <property type="entry name" value="LPLAT_MGAT-like"/>
    <property type="match status" value="1"/>
</dbReference>
<dbReference type="InterPro" id="IPR016676">
    <property type="entry name" value="P_lipid/glycerol_AcTrfase_prd"/>
</dbReference>
<dbReference type="GO" id="GO:0016746">
    <property type="term" value="F:acyltransferase activity"/>
    <property type="evidence" value="ECO:0007669"/>
    <property type="project" value="UniProtKB-KW"/>
</dbReference>
<keyword evidence="2" id="KW-0808">Transferase</keyword>
<evidence type="ECO:0000313" key="2">
    <source>
        <dbReference type="EMBL" id="SBS75377.1"/>
    </source>
</evidence>
<organism evidence="2">
    <name type="scientific">uncultured Mycobacterium sp</name>
    <dbReference type="NCBI Taxonomy" id="171292"/>
    <lineage>
        <taxon>Bacteria</taxon>
        <taxon>Bacillati</taxon>
        <taxon>Actinomycetota</taxon>
        <taxon>Actinomycetes</taxon>
        <taxon>Mycobacteriales</taxon>
        <taxon>Mycobacteriaceae</taxon>
        <taxon>Mycobacterium</taxon>
        <taxon>environmental samples</taxon>
    </lineage>
</organism>
<name>A0A1Y5P9S2_9MYCO</name>
<reference evidence="2" key="1">
    <citation type="submission" date="2016-03" db="EMBL/GenBank/DDBJ databases">
        <authorList>
            <person name="Ploux O."/>
        </authorList>
    </citation>
    <scope>NUCLEOTIDE SEQUENCE</scope>
    <source>
        <strain evidence="2">UC10</strain>
    </source>
</reference>
<dbReference type="Pfam" id="PF01553">
    <property type="entry name" value="Acyltransferase"/>
    <property type="match status" value="1"/>
</dbReference>
<dbReference type="SMART" id="SM00563">
    <property type="entry name" value="PlsC"/>
    <property type="match status" value="1"/>
</dbReference>
<dbReference type="InterPro" id="IPR002123">
    <property type="entry name" value="Plipid/glycerol_acylTrfase"/>
</dbReference>
<dbReference type="PIRSF" id="PIRSF016753">
    <property type="entry name" value="P_lipid/glycerol_ac_tran_prd"/>
    <property type="match status" value="1"/>
</dbReference>
<sequence>MWRSVATMVDNGVAEQVRGELAKWDPALTRRVTEAASPLIRMYFRAEVRGLELLPPSGAALLVCNHSGGMLTPDVPVFGPAFYAKFGYDRPLYTLAHYGIFLVPWGPLLPRLGVVHASPEAATAALRSGAVVLVFPGGDYDAYRPTLQRNVIDFDGRTGYARTAIETGVPIVPMVSIGAQETQFFLSRGTAMAYRLGLPRIRMEILPVTVGLPFGLTVTVPPNLPLPSKIVMEVLEPVDPFAFGKNPDIDEVDDHVRRVMQRALDRLASQRRFPILG</sequence>
<accession>A0A1Y5P9S2</accession>
<dbReference type="PANTHER" id="PTHR22753:SF14">
    <property type="entry name" value="MONOACYLGLYCEROL_DIACYLGLYCEROL O-ACYLTRANSFERASE"/>
    <property type="match status" value="1"/>
</dbReference>
<gene>
    <name evidence="2" type="ORF">MHPYR_220052</name>
</gene>
<dbReference type="GO" id="GO:0016020">
    <property type="term" value="C:membrane"/>
    <property type="evidence" value="ECO:0007669"/>
    <property type="project" value="TreeGrafter"/>
</dbReference>